<evidence type="ECO:0000256" key="4">
    <source>
        <dbReference type="ARBA" id="ARBA00022989"/>
    </source>
</evidence>
<proteinExistence type="predicted"/>
<organism evidence="7">
    <name type="scientific">bioreactor metagenome</name>
    <dbReference type="NCBI Taxonomy" id="1076179"/>
    <lineage>
        <taxon>unclassified sequences</taxon>
        <taxon>metagenomes</taxon>
        <taxon>ecological metagenomes</taxon>
    </lineage>
</organism>
<keyword evidence="3 6" id="KW-0812">Transmembrane</keyword>
<dbReference type="AlphaFoldDB" id="A0A645E3U6"/>
<feature type="transmembrane region" description="Helical" evidence="6">
    <location>
        <begin position="144"/>
        <end position="166"/>
    </location>
</feature>
<feature type="transmembrane region" description="Helical" evidence="6">
    <location>
        <begin position="178"/>
        <end position="203"/>
    </location>
</feature>
<evidence type="ECO:0000256" key="3">
    <source>
        <dbReference type="ARBA" id="ARBA00022692"/>
    </source>
</evidence>
<dbReference type="PANTHER" id="PTHR47089:SF1">
    <property type="entry name" value="GUANOSINE ABC TRANSPORTER PERMEASE PROTEIN NUPP"/>
    <property type="match status" value="1"/>
</dbReference>
<keyword evidence="4 6" id="KW-1133">Transmembrane helix</keyword>
<dbReference type="GO" id="GO:0005886">
    <property type="term" value="C:plasma membrane"/>
    <property type="evidence" value="ECO:0007669"/>
    <property type="project" value="UniProtKB-SubCell"/>
</dbReference>
<evidence type="ECO:0008006" key="8">
    <source>
        <dbReference type="Google" id="ProtNLM"/>
    </source>
</evidence>
<evidence type="ECO:0000256" key="2">
    <source>
        <dbReference type="ARBA" id="ARBA00022475"/>
    </source>
</evidence>
<keyword evidence="2" id="KW-1003">Cell membrane</keyword>
<dbReference type="Pfam" id="PF02653">
    <property type="entry name" value="BPD_transp_2"/>
    <property type="match status" value="1"/>
</dbReference>
<feature type="transmembrane region" description="Helical" evidence="6">
    <location>
        <begin position="12"/>
        <end position="34"/>
    </location>
</feature>
<gene>
    <name evidence="7" type="ORF">SDC9_143627</name>
</gene>
<protein>
    <recommendedName>
        <fullName evidence="8">ABC transporter permease</fullName>
    </recommendedName>
</protein>
<comment type="caution">
    <text evidence="7">The sequence shown here is derived from an EMBL/GenBank/DDBJ whole genome shotgun (WGS) entry which is preliminary data.</text>
</comment>
<dbReference type="EMBL" id="VSSQ01042844">
    <property type="protein sequence ID" value="MPM96464.1"/>
    <property type="molecule type" value="Genomic_DNA"/>
</dbReference>
<dbReference type="InterPro" id="IPR001851">
    <property type="entry name" value="ABC_transp_permease"/>
</dbReference>
<comment type="subcellular location">
    <subcellularLocation>
        <location evidence="1">Cell membrane</location>
        <topology evidence="1">Multi-pass membrane protein</topology>
    </subcellularLocation>
</comment>
<dbReference type="GO" id="GO:0022857">
    <property type="term" value="F:transmembrane transporter activity"/>
    <property type="evidence" value="ECO:0007669"/>
    <property type="project" value="InterPro"/>
</dbReference>
<feature type="transmembrane region" description="Helical" evidence="6">
    <location>
        <begin position="96"/>
        <end position="114"/>
    </location>
</feature>
<evidence type="ECO:0000256" key="1">
    <source>
        <dbReference type="ARBA" id="ARBA00004651"/>
    </source>
</evidence>
<feature type="transmembrane region" description="Helical" evidence="6">
    <location>
        <begin position="223"/>
        <end position="242"/>
    </location>
</feature>
<reference evidence="7" key="1">
    <citation type="submission" date="2019-08" db="EMBL/GenBank/DDBJ databases">
        <authorList>
            <person name="Kucharzyk K."/>
            <person name="Murdoch R.W."/>
            <person name="Higgins S."/>
            <person name="Loffler F."/>
        </authorList>
    </citation>
    <scope>NUCLEOTIDE SEQUENCE</scope>
</reference>
<accession>A0A645E3U6</accession>
<keyword evidence="5 6" id="KW-0472">Membrane</keyword>
<dbReference type="PANTHER" id="PTHR47089">
    <property type="entry name" value="ABC TRANSPORTER, PERMEASE PROTEIN"/>
    <property type="match status" value="1"/>
</dbReference>
<dbReference type="CDD" id="cd06580">
    <property type="entry name" value="TM_PBP1_transp_TpRbsC_like"/>
    <property type="match status" value="1"/>
</dbReference>
<evidence type="ECO:0000256" key="6">
    <source>
        <dbReference type="SAM" id="Phobius"/>
    </source>
</evidence>
<evidence type="ECO:0000256" key="5">
    <source>
        <dbReference type="ARBA" id="ARBA00023136"/>
    </source>
</evidence>
<feature type="transmembrane region" description="Helical" evidence="6">
    <location>
        <begin position="46"/>
        <end position="68"/>
    </location>
</feature>
<name>A0A645E3U6_9ZZZZ</name>
<sequence>MLVSLNLSGLPPVIGILLSVLAGMLAGAVLSGIAGVLKLLFNANELLSTMMLNYLTSLFISLLLSGALKDPKSSMEQTAAIAANLRLPIILQGSRLHAGIFIALAATLLIWFLQQRTVAGFEMRLSGANAKSASYAGVNARRSLILVIVISGALSGLGGALELLGNQYKLTIGFSNSFGFDAIGIAVMGQYSPVGIILASFLFAALRVGTSSMQRGVGVPLPMLYILQGIIVIAVIVSNYFVKKIMDSMVEGRA</sequence>
<evidence type="ECO:0000313" key="7">
    <source>
        <dbReference type="EMBL" id="MPM96464.1"/>
    </source>
</evidence>